<dbReference type="InterPro" id="IPR050639">
    <property type="entry name" value="SSR_resolvase"/>
</dbReference>
<gene>
    <name evidence="2" type="ORF">QFW96_24440</name>
</gene>
<dbReference type="InterPro" id="IPR025827">
    <property type="entry name" value="Zn_ribbon_recom_dom"/>
</dbReference>
<dbReference type="InterPro" id="IPR011109">
    <property type="entry name" value="DNA_bind_recombinase_dom"/>
</dbReference>
<dbReference type="Gene3D" id="3.40.50.1390">
    <property type="entry name" value="Resolvase, N-terminal catalytic domain"/>
    <property type="match status" value="1"/>
</dbReference>
<evidence type="ECO:0000313" key="2">
    <source>
        <dbReference type="EMBL" id="MDI2031798.1"/>
    </source>
</evidence>
<feature type="domain" description="Recombinase" evidence="1">
    <location>
        <begin position="191"/>
        <end position="352"/>
    </location>
</feature>
<dbReference type="PANTHER" id="PTHR30461">
    <property type="entry name" value="DNA-INVERTASE FROM LAMBDOID PROPHAGE"/>
    <property type="match status" value="1"/>
</dbReference>
<dbReference type="Pfam" id="PF00239">
    <property type="entry name" value="Resolvase"/>
    <property type="match status" value="1"/>
</dbReference>
<sequence length="497" mass="54655">MGGLSGSGFVDAVAGRRRGLRSVAEPVGGVRFAFYGRMSTSEFQDAGTSRGWQRAVAEELVEGVGVIVADFFDEGWSRRWSWWDRPAAAALLTAAEDRGREFDAVVVGEYERAFYGDQFRDVVARLNELGVQVWLPEAGGPVELDSPVHEALMALLGAQAQREVVRARYRVKASMAAQVRSQGRFLGGRPPYGYRLADGGPHPNAVHARWGRWVHVLEPDPVTAPWVRWMFAERARGRSVASLARELNERGVPCPAGADQVRNRHRAGQRWIARTVGGILENPRYTGRQVWNRQTTQGHGAGGRASGRGSGAVRANSVNDWEVSEGLAHAPLVDEATFVAVQRVRAARPTKTGDTREYVLAGLVVCGECGRRMDAHWVHGRAGYRCRHGYTTATPRPEEAPRNVYVREDHLRDVLPGLLSQQEWELPEDALGLEIGEYLASNGLEVVCGHGSWELKPTPHHATAGPMVAPGQMTLGLDMNPIPKSWERRSAFSDDDP</sequence>
<dbReference type="InterPro" id="IPR036162">
    <property type="entry name" value="Resolvase-like_N_sf"/>
</dbReference>
<evidence type="ECO:0000313" key="3">
    <source>
        <dbReference type="Proteomes" id="UP001237595"/>
    </source>
</evidence>
<dbReference type="InterPro" id="IPR006119">
    <property type="entry name" value="Resolv_N"/>
</dbReference>
<dbReference type="SUPFAM" id="SSF53041">
    <property type="entry name" value="Resolvase-like"/>
    <property type="match status" value="1"/>
</dbReference>
<dbReference type="RefSeq" id="WP_281458061.1">
    <property type="nucleotide sequence ID" value="NZ_JASAOF010000021.1"/>
</dbReference>
<dbReference type="EMBL" id="JASAOF010000021">
    <property type="protein sequence ID" value="MDI2031798.1"/>
    <property type="molecule type" value="Genomic_DNA"/>
</dbReference>
<comment type="caution">
    <text evidence="2">The sequence shown here is derived from an EMBL/GenBank/DDBJ whole genome shotgun (WGS) entry which is preliminary data.</text>
</comment>
<organism evidence="2 3">
    <name type="scientific">Saccharopolyspora ipomoeae</name>
    <dbReference type="NCBI Taxonomy" id="3042027"/>
    <lineage>
        <taxon>Bacteria</taxon>
        <taxon>Bacillati</taxon>
        <taxon>Actinomycetota</taxon>
        <taxon>Actinomycetes</taxon>
        <taxon>Pseudonocardiales</taxon>
        <taxon>Pseudonocardiaceae</taxon>
        <taxon>Saccharopolyspora</taxon>
    </lineage>
</organism>
<dbReference type="Proteomes" id="UP001237595">
    <property type="component" value="Unassembled WGS sequence"/>
</dbReference>
<protein>
    <submittedName>
        <fullName evidence="2">Recombinase family protein</fullName>
    </submittedName>
</protein>
<dbReference type="InterPro" id="IPR038109">
    <property type="entry name" value="DNA_bind_recomb_sf"/>
</dbReference>
<name>A0ABT6PUY6_9PSEU</name>
<dbReference type="SMART" id="SM00857">
    <property type="entry name" value="Resolvase"/>
    <property type="match status" value="1"/>
</dbReference>
<dbReference type="PROSITE" id="PS51737">
    <property type="entry name" value="RECOMBINASE_DNA_BIND"/>
    <property type="match status" value="1"/>
</dbReference>
<dbReference type="Gene3D" id="3.90.1750.20">
    <property type="entry name" value="Putative Large Serine Recombinase, Chain B, Domain 2"/>
    <property type="match status" value="1"/>
</dbReference>
<proteinExistence type="predicted"/>
<reference evidence="2 3" key="1">
    <citation type="submission" date="2023-04" db="EMBL/GenBank/DDBJ databases">
        <title>Draft genome sequence of Saccharopolyspora sp. TS4A08 isolated from sweet potato rhizospheric soil.</title>
        <authorList>
            <person name="Suksaard P."/>
            <person name="Duangmal K."/>
        </authorList>
    </citation>
    <scope>NUCLEOTIDE SEQUENCE [LARGE SCALE GENOMIC DNA]</scope>
    <source>
        <strain evidence="2 3">TS4A08</strain>
    </source>
</reference>
<accession>A0ABT6PUY6</accession>
<evidence type="ECO:0000259" key="1">
    <source>
        <dbReference type="PROSITE" id="PS51737"/>
    </source>
</evidence>
<dbReference type="Pfam" id="PF13408">
    <property type="entry name" value="Zn_ribbon_recom"/>
    <property type="match status" value="1"/>
</dbReference>
<dbReference type="Pfam" id="PF07508">
    <property type="entry name" value="Recombinase"/>
    <property type="match status" value="1"/>
</dbReference>
<keyword evidence="3" id="KW-1185">Reference proteome</keyword>
<dbReference type="PANTHER" id="PTHR30461:SF23">
    <property type="entry name" value="DNA RECOMBINASE-RELATED"/>
    <property type="match status" value="1"/>
</dbReference>